<reference evidence="1 2" key="1">
    <citation type="submission" date="2020-08" db="EMBL/GenBank/DDBJ databases">
        <title>Sequencing the genomes of 1000 actinobacteria strains.</title>
        <authorList>
            <person name="Klenk H.-P."/>
        </authorList>
    </citation>
    <scope>NUCLEOTIDE SEQUENCE [LARGE SCALE GENOMIC DNA]</scope>
    <source>
        <strain evidence="1 2">DSM 44320</strain>
    </source>
</reference>
<evidence type="ECO:0000313" key="2">
    <source>
        <dbReference type="Proteomes" id="UP000579945"/>
    </source>
</evidence>
<dbReference type="EMBL" id="JACIBV010000003">
    <property type="protein sequence ID" value="MBB3733841.1"/>
    <property type="molecule type" value="Genomic_DNA"/>
</dbReference>
<dbReference type="GeneID" id="95395762"/>
<evidence type="ECO:0000313" key="1">
    <source>
        <dbReference type="EMBL" id="MBB3733841.1"/>
    </source>
</evidence>
<accession>A0A7W5VFB0</accession>
<dbReference type="Proteomes" id="UP000579945">
    <property type="component" value="Unassembled WGS sequence"/>
</dbReference>
<gene>
    <name evidence="1" type="ORF">FHR33_009794</name>
</gene>
<keyword evidence="2" id="KW-1185">Reference proteome</keyword>
<dbReference type="RefSeq" id="WP_183662584.1">
    <property type="nucleotide sequence ID" value="NZ_BAAAXX010000179.1"/>
</dbReference>
<comment type="caution">
    <text evidence="1">The sequence shown here is derived from an EMBL/GenBank/DDBJ whole genome shotgun (WGS) entry which is preliminary data.</text>
</comment>
<dbReference type="AlphaFoldDB" id="A0A7W5VFB0"/>
<organism evidence="1 2">
    <name type="scientific">Nonomuraea dietziae</name>
    <dbReference type="NCBI Taxonomy" id="65515"/>
    <lineage>
        <taxon>Bacteria</taxon>
        <taxon>Bacillati</taxon>
        <taxon>Actinomycetota</taxon>
        <taxon>Actinomycetes</taxon>
        <taxon>Streptosporangiales</taxon>
        <taxon>Streptosporangiaceae</taxon>
        <taxon>Nonomuraea</taxon>
    </lineage>
</organism>
<sequence length="154" mass="16559">MTTRHEAVFSQDYVADDTDTDALVASSYLATATRTGKYWTATVHGLPDGQSLHVQGATWRETADNALDRVSDLLGPSTGVVGLYLAPADPEAASVVKAVREARTARFLAEQAERDAVVKAAQTLLDQGWTTRDVGSVLGFSHQRISQIARRTTA</sequence>
<protein>
    <submittedName>
        <fullName evidence="1">Uncharacterized protein</fullName>
    </submittedName>
</protein>
<name>A0A7W5VFB0_9ACTN</name>
<proteinExistence type="predicted"/>